<gene>
    <name evidence="1" type="ORF">Taro_039606</name>
</gene>
<dbReference type="AlphaFoldDB" id="A0A843WQM3"/>
<protein>
    <submittedName>
        <fullName evidence="1">Uncharacterized protein</fullName>
    </submittedName>
</protein>
<sequence length="71" mass="7951">MDPRSDKLIRRTTMVATCTAAYFLLTADYGPDDNVLLPIKRTIKSVEMSVKNFVFGSDKDAQDIEKGKPKV</sequence>
<reference evidence="1" key="1">
    <citation type="submission" date="2017-07" db="EMBL/GenBank/DDBJ databases">
        <title>Taro Niue Genome Assembly and Annotation.</title>
        <authorList>
            <person name="Atibalentja N."/>
            <person name="Keating K."/>
            <person name="Fields C.J."/>
        </authorList>
    </citation>
    <scope>NUCLEOTIDE SEQUENCE</scope>
    <source>
        <strain evidence="1">Niue_2</strain>
        <tissue evidence="1">Leaf</tissue>
    </source>
</reference>
<accession>A0A843WQM3</accession>
<dbReference type="PANTHER" id="PTHR37696">
    <property type="entry name" value="ADENYLOSUCCINATE SYNTHETASE-RELATED"/>
    <property type="match status" value="1"/>
</dbReference>
<dbReference type="PANTHER" id="PTHR37696:SF1">
    <property type="entry name" value="ADENYLOSUCCINATE SYNTHETASE-RELATED"/>
    <property type="match status" value="1"/>
</dbReference>
<dbReference type="EMBL" id="NMUH01003708">
    <property type="protein sequence ID" value="MQM06775.1"/>
    <property type="molecule type" value="Genomic_DNA"/>
</dbReference>
<evidence type="ECO:0000313" key="1">
    <source>
        <dbReference type="EMBL" id="MQM06775.1"/>
    </source>
</evidence>
<dbReference type="Proteomes" id="UP000652761">
    <property type="component" value="Unassembled WGS sequence"/>
</dbReference>
<evidence type="ECO:0000313" key="2">
    <source>
        <dbReference type="Proteomes" id="UP000652761"/>
    </source>
</evidence>
<keyword evidence="2" id="KW-1185">Reference proteome</keyword>
<dbReference type="OrthoDB" id="1635687at2759"/>
<name>A0A843WQM3_COLES</name>
<organism evidence="1 2">
    <name type="scientific">Colocasia esculenta</name>
    <name type="common">Wild taro</name>
    <name type="synonym">Arum esculentum</name>
    <dbReference type="NCBI Taxonomy" id="4460"/>
    <lineage>
        <taxon>Eukaryota</taxon>
        <taxon>Viridiplantae</taxon>
        <taxon>Streptophyta</taxon>
        <taxon>Embryophyta</taxon>
        <taxon>Tracheophyta</taxon>
        <taxon>Spermatophyta</taxon>
        <taxon>Magnoliopsida</taxon>
        <taxon>Liliopsida</taxon>
        <taxon>Araceae</taxon>
        <taxon>Aroideae</taxon>
        <taxon>Colocasieae</taxon>
        <taxon>Colocasia</taxon>
    </lineage>
</organism>
<comment type="caution">
    <text evidence="1">The sequence shown here is derived from an EMBL/GenBank/DDBJ whole genome shotgun (WGS) entry which is preliminary data.</text>
</comment>
<proteinExistence type="predicted"/>